<gene>
    <name evidence="3" type="ORF">M5D45_15835</name>
</gene>
<evidence type="ECO:0000256" key="1">
    <source>
        <dbReference type="ARBA" id="ARBA00023239"/>
    </source>
</evidence>
<proteinExistence type="predicted"/>
<dbReference type="Pfam" id="PF22818">
    <property type="entry name" value="ApeI-like"/>
    <property type="match status" value="1"/>
</dbReference>
<dbReference type="EMBL" id="CP097330">
    <property type="protein sequence ID" value="URF03943.1"/>
    <property type="molecule type" value="Genomic_DNA"/>
</dbReference>
<evidence type="ECO:0000259" key="2">
    <source>
        <dbReference type="Pfam" id="PF22818"/>
    </source>
</evidence>
<sequence length="277" mass="28587">MPPSSPSATLGEALLVSGTDLFALGHYPGAPIYPGVLLLDQLLALAERLATRTAGHPMRVRTVARVQYLDALLPGDVVNLEATVRTSGPDGLSLAATASVRGKPCARASFACGAPCAAIEHPAVAPSQAPPVLTHRQVAALLPHRYPFLLVDAVQSYTAGAQICACKLATRQSPLFAAQAPAVYPAGLAIESLGQAGIALFFLGQAGGAPREVVLGAMTGIELIHDVPFDSVLTLDARIDRLLPNAVVFGGEVRIGPTPVIRVGSLVAMIDPRHAPA</sequence>
<evidence type="ECO:0000313" key="4">
    <source>
        <dbReference type="Proteomes" id="UP001056132"/>
    </source>
</evidence>
<name>A0AAE9L1J5_9BURK</name>
<dbReference type="Gene3D" id="3.10.129.10">
    <property type="entry name" value="Hotdog Thioesterase"/>
    <property type="match status" value="2"/>
</dbReference>
<dbReference type="RefSeq" id="WP_211942910.1">
    <property type="nucleotide sequence ID" value="NZ_CAJPVH010000006.1"/>
</dbReference>
<protein>
    <submittedName>
        <fullName evidence="3">Beta-hydroxyacyl-ACP dehydratase</fullName>
    </submittedName>
</protein>
<dbReference type="InterPro" id="IPR054545">
    <property type="entry name" value="ApeI-like"/>
</dbReference>
<organism evidence="3 4">
    <name type="scientific">Cupriavidus campinensis</name>
    <dbReference type="NCBI Taxonomy" id="151783"/>
    <lineage>
        <taxon>Bacteria</taxon>
        <taxon>Pseudomonadati</taxon>
        <taxon>Pseudomonadota</taxon>
        <taxon>Betaproteobacteria</taxon>
        <taxon>Burkholderiales</taxon>
        <taxon>Burkholderiaceae</taxon>
        <taxon>Cupriavidus</taxon>
    </lineage>
</organism>
<dbReference type="PANTHER" id="PTHR30272:SF1">
    <property type="entry name" value="3-HYDROXYACYL-[ACYL-CARRIER-PROTEIN] DEHYDRATASE"/>
    <property type="match status" value="1"/>
</dbReference>
<dbReference type="Proteomes" id="UP001056132">
    <property type="component" value="Chromosome 1"/>
</dbReference>
<feature type="domain" description="ApeI dehydratase-like" evidence="2">
    <location>
        <begin position="22"/>
        <end position="87"/>
    </location>
</feature>
<reference evidence="3" key="1">
    <citation type="journal article" date="2022" name="Microbiol. Resour. Announc.">
        <title>Genome Sequence of Cupriavidus campinensis Strain G5, a Member of a Bacterial Consortium Capable of Polyethylene Degradation.</title>
        <authorList>
            <person name="Schneider B."/>
            <person name="Pfeiffer F."/>
            <person name="Dyall-Smith M."/>
            <person name="Kunte H.J."/>
        </authorList>
    </citation>
    <scope>NUCLEOTIDE SEQUENCE</scope>
    <source>
        <strain evidence="3">G5</strain>
    </source>
</reference>
<dbReference type="AlphaFoldDB" id="A0AAE9L1J5"/>
<dbReference type="SUPFAM" id="SSF54637">
    <property type="entry name" value="Thioesterase/thiol ester dehydrase-isomerase"/>
    <property type="match status" value="2"/>
</dbReference>
<dbReference type="PANTHER" id="PTHR30272">
    <property type="entry name" value="3-HYDROXYACYL-[ACYL-CARRIER-PROTEIN] DEHYDRATASE"/>
    <property type="match status" value="1"/>
</dbReference>
<keyword evidence="1" id="KW-0456">Lyase</keyword>
<dbReference type="GO" id="GO:0016829">
    <property type="term" value="F:lyase activity"/>
    <property type="evidence" value="ECO:0007669"/>
    <property type="project" value="UniProtKB-KW"/>
</dbReference>
<dbReference type="KEGG" id="ccam:M5D45_15835"/>
<reference evidence="3" key="2">
    <citation type="submission" date="2022-05" db="EMBL/GenBank/DDBJ databases">
        <authorList>
            <person name="Kunte H.-J."/>
        </authorList>
    </citation>
    <scope>NUCLEOTIDE SEQUENCE</scope>
    <source>
        <strain evidence="3">G5</strain>
    </source>
</reference>
<dbReference type="InterPro" id="IPR013114">
    <property type="entry name" value="FabA_FabZ"/>
</dbReference>
<accession>A0AAE9L1J5</accession>
<dbReference type="InterPro" id="IPR029069">
    <property type="entry name" value="HotDog_dom_sf"/>
</dbReference>
<evidence type="ECO:0000313" key="3">
    <source>
        <dbReference type="EMBL" id="URF03943.1"/>
    </source>
</evidence>